<sequence length="191" mass="22006">MPAQRELLLYAVVLKPVPPLIATSNNVKNEKTIMALEIEHKFLVANEGWRDHIQKSATYKQGYLSSLPTSSIRVRIADTQAWLNIKSATIGTERLEFEYEIPLADAEQILTMLCNKPLIEKTRYFVPNENNIWEIDEFAGDNQGLVVAEIELHEAGQHFMKPPWLGAEVTHDLRYYNNNLAINPYKNWRNK</sequence>
<gene>
    <name evidence="3" type="ORF">MGMO_66c00470</name>
</gene>
<evidence type="ECO:0000313" key="3">
    <source>
        <dbReference type="EMBL" id="ESS72208.1"/>
    </source>
</evidence>
<evidence type="ECO:0000256" key="1">
    <source>
        <dbReference type="PIRSR" id="PIRSR016487-1"/>
    </source>
</evidence>
<proteinExistence type="predicted"/>
<protein>
    <submittedName>
        <fullName evidence="3">Adenylate cyclase</fullName>
    </submittedName>
</protein>
<dbReference type="STRING" id="1116472.MGMO_66c00470"/>
<dbReference type="InterPro" id="IPR023577">
    <property type="entry name" value="CYTH_domain"/>
</dbReference>
<dbReference type="PROSITE" id="PS51707">
    <property type="entry name" value="CYTH"/>
    <property type="match status" value="1"/>
</dbReference>
<feature type="active site" description="Proton acceptor" evidence="1">
    <location>
        <position position="63"/>
    </location>
</feature>
<dbReference type="Gene3D" id="2.40.320.10">
    <property type="entry name" value="Hypothetical Protein Pfu-838710-001"/>
    <property type="match status" value="1"/>
</dbReference>
<dbReference type="EMBL" id="AYLO01000064">
    <property type="protein sequence ID" value="ESS72208.1"/>
    <property type="molecule type" value="Genomic_DNA"/>
</dbReference>
<dbReference type="Pfam" id="PF01928">
    <property type="entry name" value="CYTH"/>
    <property type="match status" value="1"/>
</dbReference>
<accession>V5C628</accession>
<dbReference type="InterPro" id="IPR033469">
    <property type="entry name" value="CYTH-like_dom_sf"/>
</dbReference>
<dbReference type="SMART" id="SM01118">
    <property type="entry name" value="CYTH"/>
    <property type="match status" value="1"/>
</dbReference>
<dbReference type="PIRSF" id="PIRSF016487">
    <property type="entry name" value="CYTH_UCP016487"/>
    <property type="match status" value="1"/>
</dbReference>
<keyword evidence="4" id="KW-1185">Reference proteome</keyword>
<evidence type="ECO:0000259" key="2">
    <source>
        <dbReference type="PROSITE" id="PS51707"/>
    </source>
</evidence>
<reference evidence="3 4" key="1">
    <citation type="journal article" date="2013" name="Genome Announc.">
        <title>Draft Genome Sequence of the Methanotrophic Gammaproteobacterium Methyloglobulus morosus DSM 22980 Strain KoM1.</title>
        <authorList>
            <person name="Poehlein A."/>
            <person name="Deutzmann J.S."/>
            <person name="Daniel R."/>
            <person name="Simeonova D.D."/>
        </authorList>
    </citation>
    <scope>NUCLEOTIDE SEQUENCE [LARGE SCALE GENOMIC DNA]</scope>
    <source>
        <strain evidence="3 4">KoM1</strain>
    </source>
</reference>
<dbReference type="eggNOG" id="COG2954">
    <property type="taxonomic scope" value="Bacteria"/>
</dbReference>
<dbReference type="PANTHER" id="PTHR40114:SF1">
    <property type="entry name" value="SLR0698 PROTEIN"/>
    <property type="match status" value="1"/>
</dbReference>
<comment type="caution">
    <text evidence="3">The sequence shown here is derived from an EMBL/GenBank/DDBJ whole genome shotgun (WGS) entry which is preliminary data.</text>
</comment>
<dbReference type="PANTHER" id="PTHR40114">
    <property type="entry name" value="SLR0698 PROTEIN"/>
    <property type="match status" value="1"/>
</dbReference>
<dbReference type="AlphaFoldDB" id="V5C628"/>
<feature type="domain" description="CYTH" evidence="2">
    <location>
        <begin position="35"/>
        <end position="182"/>
    </location>
</feature>
<evidence type="ECO:0000313" key="4">
    <source>
        <dbReference type="Proteomes" id="UP000017842"/>
    </source>
</evidence>
<organism evidence="3 4">
    <name type="scientific">Methyloglobulus morosus KoM1</name>
    <dbReference type="NCBI Taxonomy" id="1116472"/>
    <lineage>
        <taxon>Bacteria</taxon>
        <taxon>Pseudomonadati</taxon>
        <taxon>Pseudomonadota</taxon>
        <taxon>Gammaproteobacteria</taxon>
        <taxon>Methylococcales</taxon>
        <taxon>Methylococcaceae</taxon>
        <taxon>Methyloglobulus</taxon>
    </lineage>
</organism>
<dbReference type="PATRIC" id="fig|1116472.3.peg.2025"/>
<dbReference type="Proteomes" id="UP000017842">
    <property type="component" value="Unassembled WGS sequence"/>
</dbReference>
<dbReference type="SUPFAM" id="SSF55154">
    <property type="entry name" value="CYTH-like phosphatases"/>
    <property type="match status" value="1"/>
</dbReference>
<name>V5C628_9GAMM</name>
<dbReference type="InterPro" id="IPR012042">
    <property type="entry name" value="NeuTTM/CthTTM-like"/>
</dbReference>
<dbReference type="CDD" id="cd07891">
    <property type="entry name" value="CYTH-like_CthTTM-like_1"/>
    <property type="match status" value="1"/>
</dbReference>